<dbReference type="Gramene" id="ESQ33540">
    <property type="protein sequence ID" value="ESQ33540"/>
    <property type="gene ID" value="EUTSA_v10009866mg"/>
</dbReference>
<keyword evidence="4" id="KW-1185">Reference proteome</keyword>
<dbReference type="PANTHER" id="PTHR11835">
    <property type="entry name" value="DECARBOXYLATING DEHYDROGENASES-ISOCITRATE, ISOPROPYLMALATE, TARTRATE"/>
    <property type="match status" value="1"/>
</dbReference>
<dbReference type="InterPro" id="IPR024084">
    <property type="entry name" value="IsoPropMal-DH-like_dom"/>
</dbReference>
<dbReference type="Proteomes" id="UP000030689">
    <property type="component" value="Unassembled WGS sequence"/>
</dbReference>
<dbReference type="Gene3D" id="3.40.718.10">
    <property type="entry name" value="Isopropylmalate Dehydrogenase"/>
    <property type="match status" value="2"/>
</dbReference>
<accession>V4K7H9</accession>
<evidence type="ECO:0000256" key="1">
    <source>
        <dbReference type="ARBA" id="ARBA00007769"/>
    </source>
</evidence>
<sequence>MSHKSISLLKNLSRTTSTRRTVTVINSNVTNSVHQVMDAMHAPVYFETYDIKGNMNHLPQEVVRSIRKNKVCLNGRLETSLCGGARKELGLFAFMVNCFNLNGQRSRQKNVNIVVIRENTDAEYAWREHEIAKICCLQLVEKLERFDVIVTPSLYGNLIANIAAGPAGGNGDNIMPGGSFGGEYAVFEQVGCVRNNENPVALLFSSAMMLRYLQLPLSADRLETALKRFISEGKCGNSNTTAQEVVDAVIANLD</sequence>
<evidence type="ECO:0000259" key="2">
    <source>
        <dbReference type="SMART" id="SM01329"/>
    </source>
</evidence>
<name>V4K7H9_EUTSA</name>
<dbReference type="Pfam" id="PF00180">
    <property type="entry name" value="Iso_dh"/>
    <property type="match status" value="1"/>
</dbReference>
<organism evidence="3 4">
    <name type="scientific">Eutrema salsugineum</name>
    <name type="common">Saltwater cress</name>
    <name type="synonym">Sisymbrium salsugineum</name>
    <dbReference type="NCBI Taxonomy" id="72664"/>
    <lineage>
        <taxon>Eukaryota</taxon>
        <taxon>Viridiplantae</taxon>
        <taxon>Streptophyta</taxon>
        <taxon>Embryophyta</taxon>
        <taxon>Tracheophyta</taxon>
        <taxon>Spermatophyta</taxon>
        <taxon>Magnoliopsida</taxon>
        <taxon>eudicotyledons</taxon>
        <taxon>Gunneridae</taxon>
        <taxon>Pentapetalae</taxon>
        <taxon>rosids</taxon>
        <taxon>malvids</taxon>
        <taxon>Brassicales</taxon>
        <taxon>Brassicaceae</taxon>
        <taxon>Eutremeae</taxon>
        <taxon>Eutrema</taxon>
    </lineage>
</organism>
<dbReference type="GO" id="GO:0005739">
    <property type="term" value="C:mitochondrion"/>
    <property type="evidence" value="ECO:0007669"/>
    <property type="project" value="TreeGrafter"/>
</dbReference>
<dbReference type="SUPFAM" id="SSF53659">
    <property type="entry name" value="Isocitrate/Isopropylmalate dehydrogenase-like"/>
    <property type="match status" value="1"/>
</dbReference>
<comment type="similarity">
    <text evidence="1">Belongs to the isocitrate and isopropylmalate dehydrogenases family.</text>
</comment>
<dbReference type="GO" id="GO:0006102">
    <property type="term" value="P:isocitrate metabolic process"/>
    <property type="evidence" value="ECO:0007669"/>
    <property type="project" value="TreeGrafter"/>
</dbReference>
<dbReference type="GO" id="GO:0006099">
    <property type="term" value="P:tricarboxylic acid cycle"/>
    <property type="evidence" value="ECO:0007669"/>
    <property type="project" value="TreeGrafter"/>
</dbReference>
<dbReference type="OMA" id="WREHEIA"/>
<evidence type="ECO:0000313" key="3">
    <source>
        <dbReference type="EMBL" id="ESQ33540.1"/>
    </source>
</evidence>
<reference evidence="3 4" key="1">
    <citation type="journal article" date="2013" name="Front. Plant Sci.">
        <title>The Reference Genome of the Halophytic Plant Eutrema salsugineum.</title>
        <authorList>
            <person name="Yang R."/>
            <person name="Jarvis D.E."/>
            <person name="Chen H."/>
            <person name="Beilstein M.A."/>
            <person name="Grimwood J."/>
            <person name="Jenkins J."/>
            <person name="Shu S."/>
            <person name="Prochnik S."/>
            <person name="Xin M."/>
            <person name="Ma C."/>
            <person name="Schmutz J."/>
            <person name="Wing R.A."/>
            <person name="Mitchell-Olds T."/>
            <person name="Schumaker K.S."/>
            <person name="Wang X."/>
        </authorList>
    </citation>
    <scope>NUCLEOTIDE SEQUENCE [LARGE SCALE GENOMIC DNA]</scope>
</reference>
<dbReference type="KEGG" id="eus:EUTSA_v10009866mg"/>
<dbReference type="GO" id="GO:0004449">
    <property type="term" value="F:isocitrate dehydrogenase (NAD+) activity"/>
    <property type="evidence" value="ECO:0007669"/>
    <property type="project" value="TreeGrafter"/>
</dbReference>
<proteinExistence type="inferred from homology"/>
<feature type="domain" description="Isopropylmalate dehydrogenase-like" evidence="2">
    <location>
        <begin position="21"/>
        <end position="249"/>
    </location>
</feature>
<dbReference type="eggNOG" id="KOG0784">
    <property type="taxonomic scope" value="Eukaryota"/>
</dbReference>
<dbReference type="PANTHER" id="PTHR11835:SF80">
    <property type="entry name" value="ISOCITRATE DEHYDROGENASE [NAD] REGULATORY SUBUNIT 1, MITOCHONDRIAL-RELATED"/>
    <property type="match status" value="1"/>
</dbReference>
<gene>
    <name evidence="3" type="ORF">EUTSA_v10009866mg</name>
</gene>
<dbReference type="STRING" id="72664.V4K7H9"/>
<dbReference type="SMART" id="SM01329">
    <property type="entry name" value="Iso_dh"/>
    <property type="match status" value="1"/>
</dbReference>
<dbReference type="EMBL" id="KI517683">
    <property type="protein sequence ID" value="ESQ33540.1"/>
    <property type="molecule type" value="Genomic_DNA"/>
</dbReference>
<evidence type="ECO:0000313" key="4">
    <source>
        <dbReference type="Proteomes" id="UP000030689"/>
    </source>
</evidence>
<dbReference type="AlphaFoldDB" id="V4K7H9"/>
<protein>
    <recommendedName>
        <fullName evidence="2">Isopropylmalate dehydrogenase-like domain-containing protein</fullName>
    </recommendedName>
</protein>